<dbReference type="Proteomes" id="UP000295184">
    <property type="component" value="Unassembled WGS sequence"/>
</dbReference>
<dbReference type="OrthoDB" id="1853261at2"/>
<feature type="region of interest" description="Disordered" evidence="1">
    <location>
        <begin position="55"/>
        <end position="85"/>
    </location>
</feature>
<organism evidence="2 3">
    <name type="scientific">Allofournierella massiliensis</name>
    <dbReference type="NCBI Taxonomy" id="1650663"/>
    <lineage>
        <taxon>Bacteria</taxon>
        <taxon>Bacillati</taxon>
        <taxon>Bacillota</taxon>
        <taxon>Clostridia</taxon>
        <taxon>Eubacteriales</taxon>
        <taxon>Oscillospiraceae</taxon>
        <taxon>Allofournierella</taxon>
    </lineage>
</organism>
<protein>
    <submittedName>
        <fullName evidence="2">Uncharacterized protein</fullName>
    </submittedName>
</protein>
<feature type="compositionally biased region" description="Basic and acidic residues" evidence="1">
    <location>
        <begin position="62"/>
        <end position="73"/>
    </location>
</feature>
<dbReference type="AlphaFoldDB" id="A0A4R1R426"/>
<sequence length="85" mass="9974">MRSMPNPLCPLRYFHVADLKHGNNSFDSTNRRMRCLEVTKPEEQYKIPNKIPKKIPKKIHTHKEAPRPKERGAGVRLNTNCKFFS</sequence>
<evidence type="ECO:0000313" key="2">
    <source>
        <dbReference type="EMBL" id="TCL60204.1"/>
    </source>
</evidence>
<proteinExistence type="predicted"/>
<name>A0A4R1R426_9FIRM</name>
<evidence type="ECO:0000256" key="1">
    <source>
        <dbReference type="SAM" id="MobiDB-lite"/>
    </source>
</evidence>
<dbReference type="RefSeq" id="WP_132587307.1">
    <property type="nucleotide sequence ID" value="NZ_CABKVM010000018.1"/>
</dbReference>
<evidence type="ECO:0000313" key="3">
    <source>
        <dbReference type="Proteomes" id="UP000295184"/>
    </source>
</evidence>
<reference evidence="2 3" key="1">
    <citation type="submission" date="2019-03" db="EMBL/GenBank/DDBJ databases">
        <title>Genomic Encyclopedia of Type Strains, Phase IV (KMG-IV): sequencing the most valuable type-strain genomes for metagenomic binning, comparative biology and taxonomic classification.</title>
        <authorList>
            <person name="Goeker M."/>
        </authorList>
    </citation>
    <scope>NUCLEOTIDE SEQUENCE [LARGE SCALE GENOMIC DNA]</scope>
    <source>
        <strain evidence="2 3">DSM 100451</strain>
    </source>
</reference>
<gene>
    <name evidence="2" type="ORF">EDD77_10484</name>
</gene>
<dbReference type="EMBL" id="SLUM01000004">
    <property type="protein sequence ID" value="TCL60204.1"/>
    <property type="molecule type" value="Genomic_DNA"/>
</dbReference>
<accession>A0A4R1R426</accession>
<comment type="caution">
    <text evidence="2">The sequence shown here is derived from an EMBL/GenBank/DDBJ whole genome shotgun (WGS) entry which is preliminary data.</text>
</comment>